<evidence type="ECO:0000256" key="3">
    <source>
        <dbReference type="ARBA" id="ARBA00022763"/>
    </source>
</evidence>
<dbReference type="PANTHER" id="PTHR16140:SF0">
    <property type="entry name" value="NON-STRUCTURAL MAINTENANCE OF CHROMOSOMES ELEMENT 4"/>
    <property type="match status" value="1"/>
</dbReference>
<dbReference type="GO" id="GO:0030915">
    <property type="term" value="C:Smc5-Smc6 complex"/>
    <property type="evidence" value="ECO:0007669"/>
    <property type="project" value="UniProtKB-UniRule"/>
</dbReference>
<keyword evidence="5 7" id="KW-0234">DNA repair</keyword>
<dbReference type="InterPro" id="IPR027786">
    <property type="entry name" value="Nse4/EID"/>
</dbReference>
<dbReference type="GO" id="GO:0005634">
    <property type="term" value="C:nucleus"/>
    <property type="evidence" value="ECO:0007669"/>
    <property type="project" value="UniProtKB-SubCell"/>
</dbReference>
<dbReference type="GO" id="GO:0006310">
    <property type="term" value="P:DNA recombination"/>
    <property type="evidence" value="ECO:0007669"/>
    <property type="project" value="UniProtKB-UniRule"/>
</dbReference>
<organism evidence="11 12">
    <name type="scientific">Zygotorulaspora mrakii</name>
    <name type="common">Zygosaccharomyces mrakii</name>
    <dbReference type="NCBI Taxonomy" id="42260"/>
    <lineage>
        <taxon>Eukaryota</taxon>
        <taxon>Fungi</taxon>
        <taxon>Dikarya</taxon>
        <taxon>Ascomycota</taxon>
        <taxon>Saccharomycotina</taxon>
        <taxon>Saccharomycetes</taxon>
        <taxon>Saccharomycetales</taxon>
        <taxon>Saccharomycetaceae</taxon>
        <taxon>Zygotorulaspora</taxon>
    </lineage>
</organism>
<evidence type="ECO:0000256" key="6">
    <source>
        <dbReference type="ARBA" id="ARBA00023242"/>
    </source>
</evidence>
<keyword evidence="4 7" id="KW-0233">DNA recombination</keyword>
<dbReference type="EMBL" id="CP058607">
    <property type="protein sequence ID" value="QLG72438.1"/>
    <property type="molecule type" value="Genomic_DNA"/>
</dbReference>
<comment type="subcellular location">
    <subcellularLocation>
        <location evidence="1 7">Nucleus</location>
    </subcellularLocation>
</comment>
<proteinExistence type="inferred from homology"/>
<dbReference type="InterPro" id="IPR014854">
    <property type="entry name" value="Nse4_C"/>
</dbReference>
<dbReference type="GeneID" id="59236162"/>
<evidence type="ECO:0000313" key="11">
    <source>
        <dbReference type="EMBL" id="QLG72438.1"/>
    </source>
</evidence>
<reference evidence="11 12" key="1">
    <citation type="submission" date="2020-07" db="EMBL/GenBank/DDBJ databases">
        <title>The yeast mating-type switching endonuclease HO is a domesticated member of an unorthodox homing genetic element family.</title>
        <authorList>
            <person name="Coughlan A.Y."/>
            <person name="Lombardi L."/>
            <person name="Braun-Galleani S."/>
            <person name="Martos A.R."/>
            <person name="Galeote V."/>
            <person name="Bigey F."/>
            <person name="Dequin S."/>
            <person name="Byrne K.P."/>
            <person name="Wolfe K.H."/>
        </authorList>
    </citation>
    <scope>NUCLEOTIDE SEQUENCE [LARGE SCALE GENOMIC DNA]</scope>
    <source>
        <strain evidence="11 12">NRRL Y-6702</strain>
    </source>
</reference>
<evidence type="ECO:0000256" key="2">
    <source>
        <dbReference type="ARBA" id="ARBA00008997"/>
    </source>
</evidence>
<feature type="compositionally biased region" description="Polar residues" evidence="8">
    <location>
        <begin position="158"/>
        <end position="167"/>
    </location>
</feature>
<feature type="region of interest" description="Disordered" evidence="8">
    <location>
        <begin position="158"/>
        <end position="182"/>
    </location>
</feature>
<name>A0A7H9B1C5_ZYGMR</name>
<dbReference type="Pfam" id="PF15412">
    <property type="entry name" value="Nse4-Nse3_bdg"/>
    <property type="match status" value="1"/>
</dbReference>
<dbReference type="OrthoDB" id="361242at2759"/>
<evidence type="ECO:0000256" key="4">
    <source>
        <dbReference type="ARBA" id="ARBA00023172"/>
    </source>
</evidence>
<evidence type="ECO:0000256" key="5">
    <source>
        <dbReference type="ARBA" id="ARBA00023204"/>
    </source>
</evidence>
<keyword evidence="12" id="KW-1185">Reference proteome</keyword>
<feature type="region of interest" description="Disordered" evidence="8">
    <location>
        <begin position="1"/>
        <end position="29"/>
    </location>
</feature>
<dbReference type="KEGG" id="zmk:HG535_0D01460"/>
<dbReference type="AlphaFoldDB" id="A0A7H9B1C5"/>
<sequence>MSNPSNKRARSPGDADEEGVSKRRGAEGYNVETRDIGAGTEFEVLQAYRKFEEAMNQDRVQVARTGDIKIAMDSLDKVDALYKKVEGTKNNGLFAHDARAMVCISELAEISVRNLKFDDGKSLVNLHDIVNSLKKYMLKEYLASSGGSENLITSDAYTVSNSESPNGSPKEPKESAASHVEGDLEVSEVDRFKEGIIRRTHLQQFATYNEFDQFNWSRMGALFEHLSKMPQSVDHLLGPLSLTRKARSVINRRERETVGAAVTAEKVTQNSLSSVQEATTPEHVRRCFKVLLKKKGHEAINLYEFIIDPISFSKSVENLFYASFLVKEGRVVMEEDAQGFPCVRIKEELPRDPQEKAIEAQKRRDAQQNHIIFQLDMPSWRTFIDKFNIKVAFLE</sequence>
<accession>A0A7H9B1C5</accession>
<comment type="subunit">
    <text evidence="7">Component of the SMC5-SMC6 complex.</text>
</comment>
<keyword evidence="3 7" id="KW-0227">DNA damage</keyword>
<feature type="domain" description="Nse4/EID protein Nse3/MAGE-binding" evidence="10">
    <location>
        <begin position="97"/>
        <end position="144"/>
    </location>
</feature>
<dbReference type="Proteomes" id="UP000509704">
    <property type="component" value="Chromosome 4"/>
</dbReference>
<gene>
    <name evidence="11" type="ORF">HG535_0D01460</name>
</gene>
<comment type="function">
    <text evidence="7">Component of the SMC5-SMC6 complex, that promotes sister chromatid alignment after DNA damage and facilitates double-stranded DNA breaks (DSBs) repair via homologous recombination between sister chromatids.</text>
</comment>
<comment type="similarity">
    <text evidence="2 7">Belongs to the NSE4 family.</text>
</comment>
<dbReference type="Pfam" id="PF08743">
    <property type="entry name" value="Nse4_C"/>
    <property type="match status" value="1"/>
</dbReference>
<protein>
    <recommendedName>
        <fullName evidence="7">Non-structural maintenance of chromosomes element 4</fullName>
    </recommendedName>
</protein>
<feature type="domain" description="Non-structural maintenance of chromosome element 4 C-terminal" evidence="9">
    <location>
        <begin position="300"/>
        <end position="393"/>
    </location>
</feature>
<evidence type="ECO:0000256" key="1">
    <source>
        <dbReference type="ARBA" id="ARBA00004123"/>
    </source>
</evidence>
<dbReference type="GO" id="GO:0006281">
    <property type="term" value="P:DNA repair"/>
    <property type="evidence" value="ECO:0007669"/>
    <property type="project" value="UniProtKB-UniRule"/>
</dbReference>
<evidence type="ECO:0000259" key="10">
    <source>
        <dbReference type="Pfam" id="PF15412"/>
    </source>
</evidence>
<feature type="compositionally biased region" description="Basic and acidic residues" evidence="8">
    <location>
        <begin position="170"/>
        <end position="182"/>
    </location>
</feature>
<keyword evidence="6 7" id="KW-0539">Nucleus</keyword>
<evidence type="ECO:0000256" key="7">
    <source>
        <dbReference type="RuleBase" id="RU365071"/>
    </source>
</evidence>
<evidence type="ECO:0000313" key="12">
    <source>
        <dbReference type="Proteomes" id="UP000509704"/>
    </source>
</evidence>
<dbReference type="PANTHER" id="PTHR16140">
    <property type="entry name" value="NON-STRUCTURAL MAINTENANCE OF CHROMOSOMES ELEMENT 4"/>
    <property type="match status" value="1"/>
</dbReference>
<evidence type="ECO:0000256" key="8">
    <source>
        <dbReference type="SAM" id="MobiDB-lite"/>
    </source>
</evidence>
<evidence type="ECO:0000259" key="9">
    <source>
        <dbReference type="Pfam" id="PF08743"/>
    </source>
</evidence>
<dbReference type="RefSeq" id="XP_037144166.1">
    <property type="nucleotide sequence ID" value="XM_037288271.1"/>
</dbReference>
<dbReference type="InterPro" id="IPR029225">
    <property type="entry name" value="Nse4_Nse3-bd"/>
</dbReference>